<comment type="caution">
    <text evidence="1">The sequence shown here is derived from an EMBL/GenBank/DDBJ whole genome shotgun (WGS) entry which is preliminary data.</text>
</comment>
<organism evidence="1 2">
    <name type="scientific">Pleurodeles waltl</name>
    <name type="common">Iberian ribbed newt</name>
    <dbReference type="NCBI Taxonomy" id="8319"/>
    <lineage>
        <taxon>Eukaryota</taxon>
        <taxon>Metazoa</taxon>
        <taxon>Chordata</taxon>
        <taxon>Craniata</taxon>
        <taxon>Vertebrata</taxon>
        <taxon>Euteleostomi</taxon>
        <taxon>Amphibia</taxon>
        <taxon>Batrachia</taxon>
        <taxon>Caudata</taxon>
        <taxon>Salamandroidea</taxon>
        <taxon>Salamandridae</taxon>
        <taxon>Pleurodelinae</taxon>
        <taxon>Pleurodeles</taxon>
    </lineage>
</organism>
<dbReference type="AlphaFoldDB" id="A0AAV7LVS7"/>
<sequence length="80" mass="9055">MRSRWLLGARRFSSDKIKKETRVAARDHNCKYAGPRQADDPPVSPVPDRGSWEPFIDTVLICVGSQPSNHMDLEIRPHGT</sequence>
<keyword evidence="2" id="KW-1185">Reference proteome</keyword>
<evidence type="ECO:0000313" key="2">
    <source>
        <dbReference type="Proteomes" id="UP001066276"/>
    </source>
</evidence>
<evidence type="ECO:0000313" key="1">
    <source>
        <dbReference type="EMBL" id="KAJ1095592.1"/>
    </source>
</evidence>
<accession>A0AAV7LVS7</accession>
<protein>
    <submittedName>
        <fullName evidence="1">Uncharacterized protein</fullName>
    </submittedName>
</protein>
<dbReference type="Proteomes" id="UP001066276">
    <property type="component" value="Chromosome 10"/>
</dbReference>
<proteinExistence type="predicted"/>
<gene>
    <name evidence="1" type="ORF">NDU88_000751</name>
</gene>
<name>A0AAV7LVS7_PLEWA</name>
<reference evidence="1" key="1">
    <citation type="journal article" date="2022" name="bioRxiv">
        <title>Sequencing and chromosome-scale assembly of the giantPleurodeles waltlgenome.</title>
        <authorList>
            <person name="Brown T."/>
            <person name="Elewa A."/>
            <person name="Iarovenko S."/>
            <person name="Subramanian E."/>
            <person name="Araus A.J."/>
            <person name="Petzold A."/>
            <person name="Susuki M."/>
            <person name="Suzuki K.-i.T."/>
            <person name="Hayashi T."/>
            <person name="Toyoda A."/>
            <person name="Oliveira C."/>
            <person name="Osipova E."/>
            <person name="Leigh N.D."/>
            <person name="Simon A."/>
            <person name="Yun M.H."/>
        </authorList>
    </citation>
    <scope>NUCLEOTIDE SEQUENCE</scope>
    <source>
        <strain evidence="1">20211129_DDA</strain>
        <tissue evidence="1">Liver</tissue>
    </source>
</reference>
<dbReference type="EMBL" id="JANPWB010000014">
    <property type="protein sequence ID" value="KAJ1095592.1"/>
    <property type="molecule type" value="Genomic_DNA"/>
</dbReference>